<dbReference type="EMBL" id="FOXV01000016">
    <property type="protein sequence ID" value="SFQ65117.1"/>
    <property type="molecule type" value="Genomic_DNA"/>
</dbReference>
<dbReference type="InterPro" id="IPR045389">
    <property type="entry name" value="DUF6522"/>
</dbReference>
<sequence>MKIDMQTGQPTIDAADLAGLLELTPAQVRDRMRDGRIKTRLETGEGDDAGKIRLTFFHDDMRVRLTCSEDGTVLKTTRTRTGSR</sequence>
<evidence type="ECO:0000313" key="2">
    <source>
        <dbReference type="Proteomes" id="UP000243106"/>
    </source>
</evidence>
<organism evidence="1 2">
    <name type="scientific">Roseivivax halotolerans</name>
    <dbReference type="NCBI Taxonomy" id="93684"/>
    <lineage>
        <taxon>Bacteria</taxon>
        <taxon>Pseudomonadati</taxon>
        <taxon>Pseudomonadota</taxon>
        <taxon>Alphaproteobacteria</taxon>
        <taxon>Rhodobacterales</taxon>
        <taxon>Roseobacteraceae</taxon>
        <taxon>Roseivivax</taxon>
    </lineage>
</organism>
<evidence type="ECO:0000313" key="1">
    <source>
        <dbReference type="EMBL" id="SFQ65117.1"/>
    </source>
</evidence>
<protein>
    <submittedName>
        <fullName evidence="1">Uncharacterized protein</fullName>
    </submittedName>
</protein>
<name>A0A1I6A972_9RHOB</name>
<reference evidence="2" key="1">
    <citation type="submission" date="2016-10" db="EMBL/GenBank/DDBJ databases">
        <authorList>
            <person name="Varghese N."/>
            <person name="Submissions S."/>
        </authorList>
    </citation>
    <scope>NUCLEOTIDE SEQUENCE [LARGE SCALE GENOMIC DNA]</scope>
    <source>
        <strain evidence="2">JCM 10271</strain>
    </source>
</reference>
<proteinExistence type="predicted"/>
<dbReference type="Pfam" id="PF20132">
    <property type="entry name" value="DUF6522"/>
    <property type="match status" value="1"/>
</dbReference>
<dbReference type="RefSeq" id="WP_093015084.1">
    <property type="nucleotide sequence ID" value="NZ_FOXV01000016.1"/>
</dbReference>
<dbReference type="STRING" id="93684.SAMN05421853_11623"/>
<accession>A0A1I6A972</accession>
<gene>
    <name evidence="1" type="ORF">SAMN05421853_11623</name>
</gene>
<dbReference type="Proteomes" id="UP000243106">
    <property type="component" value="Unassembled WGS sequence"/>
</dbReference>
<dbReference type="AlphaFoldDB" id="A0A1I6A972"/>
<keyword evidence="2" id="KW-1185">Reference proteome</keyword>